<dbReference type="AlphaFoldDB" id="A0A0D2AZB0"/>
<evidence type="ECO:0000256" key="2">
    <source>
        <dbReference type="SAM" id="MobiDB-lite"/>
    </source>
</evidence>
<dbReference type="EMBL" id="KN847042">
    <property type="protein sequence ID" value="KIW30637.1"/>
    <property type="molecule type" value="Genomic_DNA"/>
</dbReference>
<organism evidence="3 4">
    <name type="scientific">Cladophialophora immunda</name>
    <dbReference type="NCBI Taxonomy" id="569365"/>
    <lineage>
        <taxon>Eukaryota</taxon>
        <taxon>Fungi</taxon>
        <taxon>Dikarya</taxon>
        <taxon>Ascomycota</taxon>
        <taxon>Pezizomycotina</taxon>
        <taxon>Eurotiomycetes</taxon>
        <taxon>Chaetothyriomycetidae</taxon>
        <taxon>Chaetothyriales</taxon>
        <taxon>Herpotrichiellaceae</taxon>
        <taxon>Cladophialophora</taxon>
    </lineage>
</organism>
<accession>A0A0D2AZB0</accession>
<proteinExistence type="predicted"/>
<dbReference type="RefSeq" id="XP_016250853.1">
    <property type="nucleotide sequence ID" value="XM_016393334.1"/>
</dbReference>
<keyword evidence="4" id="KW-1185">Reference proteome</keyword>
<gene>
    <name evidence="3" type="ORF">PV07_06365</name>
</gene>
<feature type="compositionally biased region" description="Basic and acidic residues" evidence="2">
    <location>
        <begin position="213"/>
        <end position="225"/>
    </location>
</feature>
<feature type="coiled-coil region" evidence="1">
    <location>
        <begin position="104"/>
        <end position="138"/>
    </location>
</feature>
<dbReference type="HOGENOM" id="CLU_622565_0_0_1"/>
<dbReference type="STRING" id="569365.A0A0D2AZB0"/>
<reference evidence="3 4" key="1">
    <citation type="submission" date="2015-01" db="EMBL/GenBank/DDBJ databases">
        <title>The Genome Sequence of Cladophialophora immunda CBS83496.</title>
        <authorList>
            <consortium name="The Broad Institute Genomics Platform"/>
            <person name="Cuomo C."/>
            <person name="de Hoog S."/>
            <person name="Gorbushina A."/>
            <person name="Stielow B."/>
            <person name="Teixiera M."/>
            <person name="Abouelleil A."/>
            <person name="Chapman S.B."/>
            <person name="Priest M."/>
            <person name="Young S.K."/>
            <person name="Wortman J."/>
            <person name="Nusbaum C."/>
            <person name="Birren B."/>
        </authorList>
    </citation>
    <scope>NUCLEOTIDE SEQUENCE [LARGE SCALE GENOMIC DNA]</scope>
    <source>
        <strain evidence="3 4">CBS 83496</strain>
    </source>
</reference>
<feature type="compositionally biased region" description="Polar residues" evidence="2">
    <location>
        <begin position="50"/>
        <end position="77"/>
    </location>
</feature>
<evidence type="ECO:0000256" key="1">
    <source>
        <dbReference type="SAM" id="Coils"/>
    </source>
</evidence>
<evidence type="ECO:0000313" key="4">
    <source>
        <dbReference type="Proteomes" id="UP000054466"/>
    </source>
</evidence>
<dbReference type="OrthoDB" id="76453at2759"/>
<protein>
    <submittedName>
        <fullName evidence="3">Uncharacterized protein</fullName>
    </submittedName>
</protein>
<keyword evidence="1" id="KW-0175">Coiled coil</keyword>
<feature type="region of interest" description="Disordered" evidence="2">
    <location>
        <begin position="140"/>
        <end position="267"/>
    </location>
</feature>
<dbReference type="Proteomes" id="UP000054466">
    <property type="component" value="Unassembled WGS sequence"/>
</dbReference>
<feature type="region of interest" description="Disordered" evidence="2">
    <location>
        <begin position="36"/>
        <end position="78"/>
    </location>
</feature>
<dbReference type="GeneID" id="27345559"/>
<evidence type="ECO:0000313" key="3">
    <source>
        <dbReference type="EMBL" id="KIW30637.1"/>
    </source>
</evidence>
<sequence>MAPSRFDHGTLNTNYSSIHSHEAFIGDYQVMYTPGSTSPQFDRVKKSTRFSKTASSKSQNPSQSFMLPTNIPNTSQIMPDHGSLPNVQIHYAIPADEKQIVASLRTLQRDLNEAMQTINSLTRERDDALLELRLLRAASKKQNTPAKKTKTASRVEEELFDISRSMSSPPRSPVRRTSMKDTSAGTKDAPKTTNSDDARVLSPVVNRQISPAPEKRPTSKSDVAAKSKSQSYQRPTVHDTENSAIEDPTAASNTSRRRRRPSLDENMTSAYILPDITMSQPVRSTRIQVSQEAQSVLHRHGDPEHIGNCTVCQRLTARKPRQVTQPTRSTPAHAAEKTDFTAQITQLMKDAMLEEPTLRPKINPWHALANVKKLLMDQFEEAKNKHAQAWEKYDAIEAPLNSKRHAAASQDLFYWSKKMEECRINLDQLRDVEEGMKEQESGV</sequence>
<feature type="compositionally biased region" description="Basic and acidic residues" evidence="2">
    <location>
        <begin position="188"/>
        <end position="199"/>
    </location>
</feature>
<dbReference type="VEuPathDB" id="FungiDB:PV07_06365"/>
<name>A0A0D2AZB0_9EURO</name>